<comment type="caution">
    <text evidence="1">The sequence shown here is derived from an EMBL/GenBank/DDBJ whole genome shotgun (WGS) entry which is preliminary data.</text>
</comment>
<dbReference type="NCBIfam" id="NF005762">
    <property type="entry name" value="PRK07589.1"/>
    <property type="match status" value="1"/>
</dbReference>
<reference evidence="1 2" key="1">
    <citation type="submission" date="2018-11" db="EMBL/GenBank/DDBJ databases">
        <title>Sequencing the genomes of 1000 actinobacteria strains.</title>
        <authorList>
            <person name="Klenk H.-P."/>
        </authorList>
    </citation>
    <scope>NUCLEOTIDE SEQUENCE [LARGE SCALE GENOMIC DNA]</scope>
    <source>
        <strain evidence="1 2">DSM 9580</strain>
    </source>
</reference>
<dbReference type="EMBL" id="RKHJ01000001">
    <property type="protein sequence ID" value="ROR65338.1"/>
    <property type="molecule type" value="Genomic_DNA"/>
</dbReference>
<dbReference type="AlphaFoldDB" id="A0A3N2AQZ4"/>
<protein>
    <submittedName>
        <fullName evidence="1">Ornithine cyclodeaminase</fullName>
    </submittedName>
</protein>
<dbReference type="RefSeq" id="WP_245989734.1">
    <property type="nucleotide sequence ID" value="NZ_RKHJ01000001.1"/>
</dbReference>
<organism evidence="1 2">
    <name type="scientific">Agrococcus jenensis</name>
    <dbReference type="NCBI Taxonomy" id="46353"/>
    <lineage>
        <taxon>Bacteria</taxon>
        <taxon>Bacillati</taxon>
        <taxon>Actinomycetota</taxon>
        <taxon>Actinomycetes</taxon>
        <taxon>Micrococcales</taxon>
        <taxon>Microbacteriaceae</taxon>
        <taxon>Agrococcus</taxon>
    </lineage>
</organism>
<evidence type="ECO:0000313" key="1">
    <source>
        <dbReference type="EMBL" id="ROR65338.1"/>
    </source>
</evidence>
<proteinExistence type="predicted"/>
<dbReference type="Proteomes" id="UP000275456">
    <property type="component" value="Unassembled WGS sequence"/>
</dbReference>
<accession>A0A3N2AQZ4</accession>
<dbReference type="InterPro" id="IPR036291">
    <property type="entry name" value="NAD(P)-bd_dom_sf"/>
</dbReference>
<dbReference type="Pfam" id="PF02423">
    <property type="entry name" value="OCD_Mu_crystall"/>
    <property type="match status" value="1"/>
</dbReference>
<keyword evidence="2" id="KW-1185">Reference proteome</keyword>
<dbReference type="InterPro" id="IPR003462">
    <property type="entry name" value="ODC_Mu_crystall"/>
</dbReference>
<name>A0A3N2AQZ4_9MICO</name>
<dbReference type="PANTHER" id="PTHR13812">
    <property type="entry name" value="KETIMINE REDUCTASE MU-CRYSTALLIN"/>
    <property type="match status" value="1"/>
</dbReference>
<evidence type="ECO:0000313" key="2">
    <source>
        <dbReference type="Proteomes" id="UP000275456"/>
    </source>
</evidence>
<dbReference type="Gene3D" id="3.40.50.720">
    <property type="entry name" value="NAD(P)-binding Rossmann-like Domain"/>
    <property type="match status" value="1"/>
</dbReference>
<sequence length="322" mass="35059">MSPPRAVDELEVDFRRWERFEREPRIASHSPLGVIELMPTSDGTAYGFKYVNGHPSNPSRGFQTVTAFGVLADVMTGYPTFLSEMTILTALRTAAVSGLAARHLSREDSSVMGMIGAGSQAVFQALAVRSQRPGVTRLRLFDVDRPTAETASRHLRSLGFDVTIETSAADAVRDADIITTCTADKTNATVLHLDEVPAGAHINAIGGDCPGKTELDIELVRRNRVFVEHTPQTRIEGEIQLLPADFPVTELWRVITGADAGRISADEVTVFDSVGFAIEDFTALRYVQKATAATRFSEPIDLITEPEDPKDLYGMIGTPVLV</sequence>
<gene>
    <name evidence="1" type="ORF">EDD26_0704</name>
</gene>
<dbReference type="PANTHER" id="PTHR13812:SF19">
    <property type="entry name" value="KETIMINE REDUCTASE MU-CRYSTALLIN"/>
    <property type="match status" value="1"/>
</dbReference>
<dbReference type="Gene3D" id="3.30.1780.10">
    <property type="entry name" value="ornithine cyclodeaminase, domain 1"/>
    <property type="match status" value="1"/>
</dbReference>
<dbReference type="PIRSF" id="PIRSF001439">
    <property type="entry name" value="CryM"/>
    <property type="match status" value="1"/>
</dbReference>
<dbReference type="InterPro" id="IPR023401">
    <property type="entry name" value="ODC_N"/>
</dbReference>
<dbReference type="SUPFAM" id="SSF51735">
    <property type="entry name" value="NAD(P)-binding Rossmann-fold domains"/>
    <property type="match status" value="1"/>
</dbReference>